<name>A0A6I2UC57_9FIRM</name>
<dbReference type="Proteomes" id="UP000433181">
    <property type="component" value="Unassembled WGS sequence"/>
</dbReference>
<keyword evidence="2" id="KW-1185">Reference proteome</keyword>
<reference evidence="1 2" key="1">
    <citation type="submission" date="2019-08" db="EMBL/GenBank/DDBJ databases">
        <title>In-depth cultivation of the pig gut microbiome towards novel bacterial diversity and tailored functional studies.</title>
        <authorList>
            <person name="Wylensek D."/>
            <person name="Hitch T.C.A."/>
            <person name="Clavel T."/>
        </authorList>
    </citation>
    <scope>NUCLEOTIDE SEQUENCE [LARGE SCALE GENOMIC DNA]</scope>
    <source>
        <strain evidence="1 2">WCA-693-APC-5D-A</strain>
    </source>
</reference>
<dbReference type="GeneID" id="96777370"/>
<dbReference type="RefSeq" id="WP_154405025.1">
    <property type="nucleotide sequence ID" value="NZ_VUNR01000001.1"/>
</dbReference>
<gene>
    <name evidence="1" type="ORF">FYJ84_00410</name>
</gene>
<proteinExistence type="predicted"/>
<protein>
    <submittedName>
        <fullName evidence="1">Uncharacterized protein</fullName>
    </submittedName>
</protein>
<dbReference type="AlphaFoldDB" id="A0A6I2UC57"/>
<evidence type="ECO:0000313" key="1">
    <source>
        <dbReference type="EMBL" id="MSU07465.1"/>
    </source>
</evidence>
<dbReference type="EMBL" id="VUNR01000001">
    <property type="protein sequence ID" value="MSU07465.1"/>
    <property type="molecule type" value="Genomic_DNA"/>
</dbReference>
<sequence length="201" mass="23027">MLLELPLHVGRESCHSIPLIIREVILEMDLLGAIIKSGEVSVDELTKVLKCEIKEYEKNFGCYKIKTGKSVNHYAADTSGIIELLRRRFSALPEQERNIIVRKLIDVCDEKYSIQILHNFGKKITYDIDCTVTVVNSKDYTEQGISISKNIAEWGSEIIEQVLKFQVIDFINQSTEIHNEDKIGIMLILMICMLCCNYVKK</sequence>
<accession>A0A6I2UC57</accession>
<organism evidence="1 2">
    <name type="scientific">Anaerovibrio slackiae</name>
    <dbReference type="NCBI Taxonomy" id="2652309"/>
    <lineage>
        <taxon>Bacteria</taxon>
        <taxon>Bacillati</taxon>
        <taxon>Bacillota</taxon>
        <taxon>Negativicutes</taxon>
        <taxon>Selenomonadales</taxon>
        <taxon>Selenomonadaceae</taxon>
        <taxon>Anaerovibrio</taxon>
    </lineage>
</organism>
<comment type="caution">
    <text evidence="1">The sequence shown here is derived from an EMBL/GenBank/DDBJ whole genome shotgun (WGS) entry which is preliminary data.</text>
</comment>
<evidence type="ECO:0000313" key="2">
    <source>
        <dbReference type="Proteomes" id="UP000433181"/>
    </source>
</evidence>